<feature type="domain" description="Helicase-associated" evidence="2">
    <location>
        <begin position="834"/>
        <end position="891"/>
    </location>
</feature>
<feature type="compositionally biased region" description="Basic and acidic residues" evidence="1">
    <location>
        <begin position="191"/>
        <end position="207"/>
    </location>
</feature>
<gene>
    <name evidence="3" type="ORF">PSNMU_V1.4_AUG-EV-PASAV3_0073530</name>
</gene>
<feature type="compositionally biased region" description="Basic and acidic residues" evidence="1">
    <location>
        <begin position="112"/>
        <end position="132"/>
    </location>
</feature>
<evidence type="ECO:0000256" key="1">
    <source>
        <dbReference type="SAM" id="MobiDB-lite"/>
    </source>
</evidence>
<organism evidence="3 4">
    <name type="scientific">Pseudo-nitzschia multistriata</name>
    <dbReference type="NCBI Taxonomy" id="183589"/>
    <lineage>
        <taxon>Eukaryota</taxon>
        <taxon>Sar</taxon>
        <taxon>Stramenopiles</taxon>
        <taxon>Ochrophyta</taxon>
        <taxon>Bacillariophyta</taxon>
        <taxon>Bacillariophyceae</taxon>
        <taxon>Bacillariophycidae</taxon>
        <taxon>Bacillariales</taxon>
        <taxon>Bacillariaceae</taxon>
        <taxon>Pseudo-nitzschia</taxon>
    </lineage>
</organism>
<feature type="compositionally biased region" description="Low complexity" evidence="1">
    <location>
        <begin position="90"/>
        <end position="100"/>
    </location>
</feature>
<feature type="domain" description="Helicase-associated" evidence="2">
    <location>
        <begin position="904"/>
        <end position="960"/>
    </location>
</feature>
<evidence type="ECO:0000313" key="4">
    <source>
        <dbReference type="Proteomes" id="UP000291116"/>
    </source>
</evidence>
<feature type="domain" description="Helicase-associated" evidence="2">
    <location>
        <begin position="768"/>
        <end position="822"/>
    </location>
</feature>
<protein>
    <recommendedName>
        <fullName evidence="2">Helicase-associated domain-containing protein</fullName>
    </recommendedName>
</protein>
<evidence type="ECO:0000259" key="2">
    <source>
        <dbReference type="Pfam" id="PF03457"/>
    </source>
</evidence>
<feature type="domain" description="Helicase-associated" evidence="2">
    <location>
        <begin position="651"/>
        <end position="708"/>
    </location>
</feature>
<accession>A0A448ZEH4</accession>
<sequence>MPFLPPHVASSSTIIATATTNTSIDVDEEITMGFGPEWKTGDWCWEDQLPDDKNRCTGTNGDSLPRAIKNEEGEREESKSPSIKTDDIGSTSPPDLVPSSSLPPPPAQGLEGKSELAAEIHEASNSPKKEEEPSVSPTLSSAQGPGVKPEVEAETHRAASPKKEEEQSASSSPQTAPPLPPSQGPEVYPGLKKETNHATESRKKEEEPSAEENAEWTPGCFCWLPDPVASGLDAPERRKRKQVPVEADGAEEEDLNPRYEDEDFVPSTAAAMSNKKITRSNKKLRKFRPQLHRAAVLKSSKYRNDYVSDSESCSDDDATFVDVSSESDHDSLESIFQPKDTRNETNAQSLSLSSAYASQNSIEYESKPWQKEWLTTSNKKWEIMYQRLVEYKQKHGTTCVPQQYKADPKLANWVRHQRAHCKKEDRIDLLNQIGFVWKLRNCSYWGDEAWEKMYQRLVEYKQKHGTTQVPFNYKADPQLGNWVSKQRIGCKRKDRIGLLNQIGFVWKHRNHSCWDDEAWENMYQRLVEYKQKHGTTCVPANYKADPKLGHWVRTQRTCCKREDRIDLLNQIGFVWKLRNGSYKDDEAWEDTYQRLVEYKQKHGTTQVPRNYKADPKLGNWVKHQRKHCKRKDHIDLLNQIGFVWNGDQRVDEAWDIMYQRLVEYKQKHGTTCVPYIYIADPKLGNWVHEQRRSCKRKDRIGLLNQIGFVWNGDQRGDEGWENMYQRLVEYKQKHGTTQVPRNNNADPKLGNWVQSQRRSCKRKDRIGWENMYQRLVEYKQKHGTTSVPFTYKEDPKLGRWVMSQRMRCKRKDRIDLLNQIGFVWKVKDANNWDDEGWENMYQGLVEYKQKHGTTQVPPNYKADPKLGNWVQRQRICCKRKDRVDLLNQIGFVWEVMCANNWDEGAWDRMYQCLVEYKQKHGTTQVPRKYKADPKLGEWVRTQRKFCKRKDRVDRLNQIGFVWKGGYIKVYDDETHKSCRSEDYTNCLNQSEFVWKVQCANECNDK</sequence>
<dbReference type="Gene3D" id="6.10.140.530">
    <property type="match status" value="9"/>
</dbReference>
<dbReference type="PANTHER" id="PTHR33418">
    <property type="entry name" value="HELICASE-ASSOCIATED"/>
    <property type="match status" value="1"/>
</dbReference>
<feature type="domain" description="Helicase-associated" evidence="2">
    <location>
        <begin position="585"/>
        <end position="642"/>
    </location>
</feature>
<dbReference type="EMBL" id="CAACVS010000280">
    <property type="protein sequence ID" value="VEU40454.1"/>
    <property type="molecule type" value="Genomic_DNA"/>
</dbReference>
<dbReference type="Proteomes" id="UP000291116">
    <property type="component" value="Unassembled WGS sequence"/>
</dbReference>
<feature type="compositionally biased region" description="Basic and acidic residues" evidence="1">
    <location>
        <begin position="149"/>
        <end position="166"/>
    </location>
</feature>
<reference evidence="3 4" key="1">
    <citation type="submission" date="2019-01" db="EMBL/GenBank/DDBJ databases">
        <authorList>
            <person name="Ferrante I. M."/>
        </authorList>
    </citation>
    <scope>NUCLEOTIDE SEQUENCE [LARGE SCALE GENOMIC DNA]</scope>
    <source>
        <strain evidence="3 4">B856</strain>
    </source>
</reference>
<feature type="region of interest" description="Disordered" evidence="1">
    <location>
        <begin position="735"/>
        <end position="754"/>
    </location>
</feature>
<dbReference type="OrthoDB" id="49288at2759"/>
<feature type="compositionally biased region" description="Polar residues" evidence="1">
    <location>
        <begin position="735"/>
        <end position="745"/>
    </location>
</feature>
<dbReference type="Pfam" id="PF03457">
    <property type="entry name" value="HA"/>
    <property type="match status" value="9"/>
</dbReference>
<dbReference type="AlphaFoldDB" id="A0A448ZEH4"/>
<feature type="region of interest" description="Disordered" evidence="1">
    <location>
        <begin position="35"/>
        <end position="267"/>
    </location>
</feature>
<feature type="domain" description="Helicase-associated" evidence="2">
    <location>
        <begin position="717"/>
        <end position="762"/>
    </location>
</feature>
<feature type="domain" description="Helicase-associated" evidence="2">
    <location>
        <begin position="379"/>
        <end position="435"/>
    </location>
</feature>
<feature type="compositionally biased region" description="Basic and acidic residues" evidence="1">
    <location>
        <begin position="68"/>
        <end position="87"/>
    </location>
</feature>
<evidence type="ECO:0000313" key="3">
    <source>
        <dbReference type="EMBL" id="VEU40454.1"/>
    </source>
</evidence>
<proteinExistence type="predicted"/>
<dbReference type="PANTHER" id="PTHR33418:SF1">
    <property type="entry name" value="HELICASE-ASSOCIATED DOMAIN-CONTAINING PROTEIN"/>
    <property type="match status" value="1"/>
</dbReference>
<feature type="domain" description="Helicase-associated" evidence="2">
    <location>
        <begin position="516"/>
        <end position="573"/>
    </location>
</feature>
<feature type="domain" description="Helicase-associated" evidence="2">
    <location>
        <begin position="447"/>
        <end position="504"/>
    </location>
</feature>
<dbReference type="InterPro" id="IPR005114">
    <property type="entry name" value="Helicase_assoc"/>
</dbReference>
<keyword evidence="4" id="KW-1185">Reference proteome</keyword>
<feature type="compositionally biased region" description="Acidic residues" evidence="1">
    <location>
        <begin position="248"/>
        <end position="264"/>
    </location>
</feature>
<name>A0A448ZEH4_9STRA</name>